<dbReference type="Proteomes" id="UP000747542">
    <property type="component" value="Unassembled WGS sequence"/>
</dbReference>
<feature type="compositionally biased region" description="Polar residues" evidence="1">
    <location>
        <begin position="470"/>
        <end position="485"/>
    </location>
</feature>
<organism evidence="2 3">
    <name type="scientific">Homarus americanus</name>
    <name type="common">American lobster</name>
    <dbReference type="NCBI Taxonomy" id="6706"/>
    <lineage>
        <taxon>Eukaryota</taxon>
        <taxon>Metazoa</taxon>
        <taxon>Ecdysozoa</taxon>
        <taxon>Arthropoda</taxon>
        <taxon>Crustacea</taxon>
        <taxon>Multicrustacea</taxon>
        <taxon>Malacostraca</taxon>
        <taxon>Eumalacostraca</taxon>
        <taxon>Eucarida</taxon>
        <taxon>Decapoda</taxon>
        <taxon>Pleocyemata</taxon>
        <taxon>Astacidea</taxon>
        <taxon>Nephropoidea</taxon>
        <taxon>Nephropidae</taxon>
        <taxon>Homarus</taxon>
    </lineage>
</organism>
<feature type="region of interest" description="Disordered" evidence="1">
    <location>
        <begin position="266"/>
        <end position="344"/>
    </location>
</feature>
<accession>A0A8J5JI86</accession>
<feature type="compositionally biased region" description="Basic and acidic residues" evidence="1">
    <location>
        <begin position="71"/>
        <end position="84"/>
    </location>
</feature>
<feature type="region of interest" description="Disordered" evidence="1">
    <location>
        <begin position="192"/>
        <end position="214"/>
    </location>
</feature>
<feature type="compositionally biased region" description="Polar residues" evidence="1">
    <location>
        <begin position="48"/>
        <end position="59"/>
    </location>
</feature>
<evidence type="ECO:0000313" key="2">
    <source>
        <dbReference type="EMBL" id="KAG7158867.1"/>
    </source>
</evidence>
<feature type="region of interest" description="Disordered" evidence="1">
    <location>
        <begin position="230"/>
        <end position="253"/>
    </location>
</feature>
<comment type="caution">
    <text evidence="2">The sequence shown here is derived from an EMBL/GenBank/DDBJ whole genome shotgun (WGS) entry which is preliminary data.</text>
</comment>
<proteinExistence type="predicted"/>
<feature type="region of interest" description="Disordered" evidence="1">
    <location>
        <begin position="1"/>
        <end position="84"/>
    </location>
</feature>
<dbReference type="AlphaFoldDB" id="A0A8J5JI86"/>
<feature type="region of interest" description="Disordered" evidence="1">
    <location>
        <begin position="456"/>
        <end position="485"/>
    </location>
</feature>
<sequence>MSGPEASSGTTTAAANNTGFQGLPPLPPGRSRWSCSVDTTDAYWFAQDDNTPPSKQQRASFAGPNDLIFGEDDRSSGLSYKDREDRVRQLRERQQIEKQQKLEELKEQAALAQRFREHQENERRRRLEEMRLRDADRRSQVEERKRIIQQAEQDRREAVIRKNTERDHRMESKRRNERSNIVFAFGSSTPRMLDPKDSSTNASYWSSRRATSTTNVHLVDTSITRRASECGEMDLSRKRATSAQGLDRKPEDLRMSSSMYEVFHWDESSSSHQNHPPSTQGTRLTKSRDSSLERKTPPSALIWVRSSTPQPTKSSSLPLSSKDASAPPSSTSSSSSDKTPTNSSQSRFCVWEFGDNFAALGPANQSSGGSGNPAPSSPASTPTSSTCYSRRTASVFTGAGCTIGAVAVHATGRQVGRCLLAGWMSWPARRNPPLAPLHETTPSSVRMSQPARTMSKSMCHLGPRPARPQTLETTSGQLDRGVSRSSVTLVQPRMTRAEILRQKKLRGSCNLEY</sequence>
<feature type="compositionally biased region" description="Polar residues" evidence="1">
    <location>
        <begin position="270"/>
        <end position="284"/>
    </location>
</feature>
<gene>
    <name evidence="2" type="ORF">Hamer_G006239</name>
</gene>
<feature type="region of interest" description="Disordered" evidence="1">
    <location>
        <begin position="361"/>
        <end position="386"/>
    </location>
</feature>
<dbReference type="EMBL" id="JAHLQT010034244">
    <property type="protein sequence ID" value="KAG7158867.1"/>
    <property type="molecule type" value="Genomic_DNA"/>
</dbReference>
<keyword evidence="3" id="KW-1185">Reference proteome</keyword>
<feature type="compositionally biased region" description="Low complexity" evidence="1">
    <location>
        <begin position="306"/>
        <end position="344"/>
    </location>
</feature>
<evidence type="ECO:0000256" key="1">
    <source>
        <dbReference type="SAM" id="MobiDB-lite"/>
    </source>
</evidence>
<evidence type="ECO:0000313" key="3">
    <source>
        <dbReference type="Proteomes" id="UP000747542"/>
    </source>
</evidence>
<feature type="compositionally biased region" description="Polar residues" evidence="1">
    <location>
        <begin position="198"/>
        <end position="214"/>
    </location>
</feature>
<protein>
    <submittedName>
        <fullName evidence="2">Putative ensconsin-like</fullName>
    </submittedName>
</protein>
<feature type="compositionally biased region" description="Low complexity" evidence="1">
    <location>
        <begin position="1"/>
        <end position="19"/>
    </location>
</feature>
<reference evidence="2" key="1">
    <citation type="journal article" date="2021" name="Sci. Adv.">
        <title>The American lobster genome reveals insights on longevity, neural, and immune adaptations.</title>
        <authorList>
            <person name="Polinski J.M."/>
            <person name="Zimin A.V."/>
            <person name="Clark K.F."/>
            <person name="Kohn A.B."/>
            <person name="Sadowski N."/>
            <person name="Timp W."/>
            <person name="Ptitsyn A."/>
            <person name="Khanna P."/>
            <person name="Romanova D.Y."/>
            <person name="Williams P."/>
            <person name="Greenwood S.J."/>
            <person name="Moroz L.L."/>
            <person name="Walt D.R."/>
            <person name="Bodnar A.G."/>
        </authorList>
    </citation>
    <scope>NUCLEOTIDE SEQUENCE</scope>
    <source>
        <strain evidence="2">GMGI-L3</strain>
    </source>
</reference>
<name>A0A8J5JI86_HOMAM</name>
<feature type="compositionally biased region" description="Basic and acidic residues" evidence="1">
    <location>
        <begin position="286"/>
        <end position="296"/>
    </location>
</feature>